<dbReference type="InterPro" id="IPR043703">
    <property type="entry name" value="Lipid_II_synth_MurT"/>
</dbReference>
<comment type="similarity">
    <text evidence="1">Belongs to the MurCDEF family. MurT subfamily.</text>
</comment>
<keyword evidence="1" id="KW-0133">Cell shape</keyword>
<dbReference type="EC" id="6.3.5.13" evidence="1"/>
<feature type="domain" description="Mur ligase central" evidence="2">
    <location>
        <begin position="50"/>
        <end position="189"/>
    </location>
</feature>
<sequence>MKALVIMFTKILQRILKLFGRGSSLPGTIARKLSPNILSKFKLPNITICVTGTTGKTSISGILCQIYEQAGYTVGNNSKGSNLEDGVISLLLENSTVTGKVKTDVLVIELDERYVKRVFKHMQPDYFIVNNISRDQMARNGHFDIVWNDIHENITDSIHLILNADDPLIYRMALDHQGKVSYYGLRRTKYSRDKANGALDLSYCPVCHHKLIFDYFHYGNIGGYHCPNHDFSRPNVVYESVLNDDGSFTIDGQVIQTENNALYQIYNLSAGYVTALVSGAVDREKIAYALNHLKLKTKRLDTFQIGKVEATLLLSKNDTPISYNQSIDYICNQKGKKTVFLGFNTISIMYNIKDISWMYDVNFELLQDESIEKIVCMGSFAYDIGVRLKYANIDMEKVSYFEDSTPMLSIIEENTIGHAYLVFPFDMEHQFQALMKEKVK</sequence>
<comment type="catalytic activity">
    <reaction evidence="1">
        <text>beta-D-GlcNAc-(1-&gt;4)-Mur2Ac(oyl-L-Ala-gamma-D-O-P-Glu-L-Lys-D-Ala-D-Ala)-di-trans,octa-cis-undecaprenyl diphosphate + NH4(+) = beta-D-GlcNAc-(1-&gt;4)-Mur2Ac(oyl-L-Ala-D-isoglutaminyl-L-Lys-D-Ala-D-Ala)-di-trans,octa-cis-undecaprenyl diphosphate + phosphate + H(+)</text>
        <dbReference type="Rhea" id="RHEA:57932"/>
        <dbReference type="ChEBI" id="CHEBI:15378"/>
        <dbReference type="ChEBI" id="CHEBI:28938"/>
        <dbReference type="ChEBI" id="CHEBI:43474"/>
        <dbReference type="ChEBI" id="CHEBI:62233"/>
        <dbReference type="ChEBI" id="CHEBI:143132"/>
    </reaction>
</comment>
<gene>
    <name evidence="1" type="primary">murT</name>
    <name evidence="4" type="ORF">IAD49_02960</name>
</gene>
<organism evidence="4 5">
    <name type="scientific">Candidatus Fimihabitans intestinipullorum</name>
    <dbReference type="NCBI Taxonomy" id="2840820"/>
    <lineage>
        <taxon>Bacteria</taxon>
        <taxon>Bacillati</taxon>
        <taxon>Mycoplasmatota</taxon>
        <taxon>Mycoplasmatota incertae sedis</taxon>
        <taxon>Candidatus Fimihabitans</taxon>
    </lineage>
</organism>
<dbReference type="GO" id="GO:0009252">
    <property type="term" value="P:peptidoglycan biosynthetic process"/>
    <property type="evidence" value="ECO:0007669"/>
    <property type="project" value="UniProtKB-UniRule"/>
</dbReference>
<comment type="pathway">
    <text evidence="1">Cell wall biogenesis; peptidoglycan biosynthesis.</text>
</comment>
<comment type="catalytic activity">
    <reaction evidence="1">
        <text>beta-D-GlcNAc-(1-&gt;4)-Mur2Ac(oyl-L-Ala-gamma-D-Glu-L-Lys-D-Ala-D-Ala)-di-trans,octa-cis-undecaprenyl diphosphate + L-glutamine + ATP + H2O = beta-D-GlcNAc-(1-&gt;4)-Mur2Ac(oyl-L-Ala-D-isoglutaminyl-L-Lys-D-Ala-D-Ala)-di-trans,octa-cis-undecaprenyl diphosphate + L-glutamate + ADP + phosphate + H(+)</text>
        <dbReference type="Rhea" id="RHEA:57928"/>
        <dbReference type="ChEBI" id="CHEBI:15377"/>
        <dbReference type="ChEBI" id="CHEBI:15378"/>
        <dbReference type="ChEBI" id="CHEBI:29985"/>
        <dbReference type="ChEBI" id="CHEBI:30616"/>
        <dbReference type="ChEBI" id="CHEBI:43474"/>
        <dbReference type="ChEBI" id="CHEBI:58359"/>
        <dbReference type="ChEBI" id="CHEBI:60033"/>
        <dbReference type="ChEBI" id="CHEBI:62233"/>
        <dbReference type="ChEBI" id="CHEBI:456216"/>
        <dbReference type="EC" id="6.3.5.13"/>
    </reaction>
</comment>
<keyword evidence="1" id="KW-0573">Peptidoglycan synthesis</keyword>
<dbReference type="Pfam" id="PF08353">
    <property type="entry name" value="MurT_C"/>
    <property type="match status" value="1"/>
</dbReference>
<accession>A0A9D1L2G4</accession>
<evidence type="ECO:0000313" key="5">
    <source>
        <dbReference type="Proteomes" id="UP000824087"/>
    </source>
</evidence>
<dbReference type="GO" id="GO:0016881">
    <property type="term" value="F:acid-amino acid ligase activity"/>
    <property type="evidence" value="ECO:0007669"/>
    <property type="project" value="InterPro"/>
</dbReference>
<evidence type="ECO:0000256" key="1">
    <source>
        <dbReference type="HAMAP-Rule" id="MF_02214"/>
    </source>
</evidence>
<comment type="subunit">
    <text evidence="1">Forms a heterodimer with GatD.</text>
</comment>
<dbReference type="HAMAP" id="MF_02214">
    <property type="entry name" value="Lipid_II_synth_MurT"/>
    <property type="match status" value="1"/>
</dbReference>
<dbReference type="InterPro" id="IPR013221">
    <property type="entry name" value="Mur_ligase_cen"/>
</dbReference>
<dbReference type="Proteomes" id="UP000824087">
    <property type="component" value="Unassembled WGS sequence"/>
</dbReference>
<dbReference type="GO" id="GO:0140282">
    <property type="term" value="F:carbon-nitrogen ligase activity on lipid II"/>
    <property type="evidence" value="ECO:0007669"/>
    <property type="project" value="UniProtKB-UniRule"/>
</dbReference>
<dbReference type="AlphaFoldDB" id="A0A9D1L2G4"/>
<dbReference type="Gene3D" id="3.40.1190.10">
    <property type="entry name" value="Mur-like, catalytic domain"/>
    <property type="match status" value="1"/>
</dbReference>
<keyword evidence="1" id="KW-0436">Ligase</keyword>
<dbReference type="EMBL" id="DVML01000017">
    <property type="protein sequence ID" value="HIU22524.1"/>
    <property type="molecule type" value="Genomic_DNA"/>
</dbReference>
<dbReference type="Pfam" id="PF08245">
    <property type="entry name" value="Mur_ligase_M"/>
    <property type="match status" value="1"/>
</dbReference>
<protein>
    <recommendedName>
        <fullName evidence="1">Lipid II isoglutaminyl synthase (glutamine-hydrolyzing) subunit MurT</fullName>
        <ecNumber evidence="1">6.3.5.13</ecNumber>
    </recommendedName>
</protein>
<evidence type="ECO:0000313" key="4">
    <source>
        <dbReference type="EMBL" id="HIU22524.1"/>
    </source>
</evidence>
<dbReference type="SUPFAM" id="SSF53623">
    <property type="entry name" value="MurD-like peptide ligases, catalytic domain"/>
    <property type="match status" value="1"/>
</dbReference>
<comment type="caution">
    <text evidence="4">The sequence shown here is derived from an EMBL/GenBank/DDBJ whole genome shotgun (WGS) entry which is preliminary data.</text>
</comment>
<comment type="catalytic activity">
    <reaction evidence="1">
        <text>beta-D-GlcNAc-(1-&gt;4)-Mur2Ac(oyl-L-Ala-gamma-D-Glu-L-Lys-D-Ala-D-Ala)-di-trans,octa-cis-undecaprenyl diphosphate + ATP = beta-D-GlcNAc-(1-&gt;4)-Mur2Ac(oyl-L-Ala-gamma-D-O-P-Glu-L-Lys-D-Ala-D-Ala)-di-trans,octa-cis-undecaprenyl diphosphate + ADP</text>
        <dbReference type="Rhea" id="RHEA:59488"/>
        <dbReference type="ChEBI" id="CHEBI:30616"/>
        <dbReference type="ChEBI" id="CHEBI:60033"/>
        <dbReference type="ChEBI" id="CHEBI:143132"/>
        <dbReference type="ChEBI" id="CHEBI:456216"/>
    </reaction>
</comment>
<comment type="function">
    <text evidence="1">The lipid II isoglutaminyl synthase complex catalyzes the formation of alpha-D-isoglutamine in the cell wall lipid II stem peptide. The MurT subunit catalyzes the ATP-dependent amidation of D-glutamate residue of lipid II, converting it to an isoglutamine residue.</text>
</comment>
<dbReference type="GO" id="GO:0008360">
    <property type="term" value="P:regulation of cell shape"/>
    <property type="evidence" value="ECO:0007669"/>
    <property type="project" value="UniProtKB-KW"/>
</dbReference>
<dbReference type="GO" id="GO:0071555">
    <property type="term" value="P:cell wall organization"/>
    <property type="evidence" value="ECO:0007669"/>
    <property type="project" value="UniProtKB-KW"/>
</dbReference>
<keyword evidence="1" id="KW-0479">Metal-binding</keyword>
<proteinExistence type="inferred from homology"/>
<feature type="active site" evidence="1">
    <location>
        <position position="354"/>
    </location>
</feature>
<name>A0A9D1L2G4_9BACT</name>
<dbReference type="InterPro" id="IPR036565">
    <property type="entry name" value="Mur-like_cat_sf"/>
</dbReference>
<dbReference type="PANTHER" id="PTHR23135:SF7">
    <property type="entry name" value="LIPID II ISOGLUTAMINYL SYNTHASE (GLUTAMINE-HYDROLYZING) SUBUNIT MURT"/>
    <property type="match status" value="1"/>
</dbReference>
<keyword evidence="1" id="KW-0961">Cell wall biogenesis/degradation</keyword>
<evidence type="ECO:0000259" key="3">
    <source>
        <dbReference type="Pfam" id="PF08353"/>
    </source>
</evidence>
<dbReference type="GO" id="GO:0046872">
    <property type="term" value="F:metal ion binding"/>
    <property type="evidence" value="ECO:0007669"/>
    <property type="project" value="UniProtKB-KW"/>
</dbReference>
<dbReference type="PANTHER" id="PTHR23135">
    <property type="entry name" value="MUR LIGASE FAMILY MEMBER"/>
    <property type="match status" value="1"/>
</dbReference>
<reference evidence="4" key="1">
    <citation type="submission" date="2020-10" db="EMBL/GenBank/DDBJ databases">
        <authorList>
            <person name="Gilroy R."/>
        </authorList>
    </citation>
    <scope>NUCLEOTIDE SEQUENCE</scope>
    <source>
        <strain evidence="4">CHK197-8231</strain>
    </source>
</reference>
<keyword evidence="1" id="KW-0067">ATP-binding</keyword>
<comment type="caution">
    <text evidence="1">Lacks conserved residue(s) required for the propagation of feature annotation.</text>
</comment>
<dbReference type="GO" id="GO:0005524">
    <property type="term" value="F:ATP binding"/>
    <property type="evidence" value="ECO:0007669"/>
    <property type="project" value="UniProtKB-UniRule"/>
</dbReference>
<keyword evidence="1" id="KW-0547">Nucleotide-binding</keyword>
<evidence type="ECO:0000259" key="2">
    <source>
        <dbReference type="Pfam" id="PF08245"/>
    </source>
</evidence>
<feature type="domain" description="Lipid II isoglutaminyl synthase (glutamine-hydrolyzing) subunit MurT C-terminal" evidence="3">
    <location>
        <begin position="314"/>
        <end position="420"/>
    </location>
</feature>
<reference evidence="4" key="2">
    <citation type="journal article" date="2021" name="PeerJ">
        <title>Extensive microbial diversity within the chicken gut microbiome revealed by metagenomics and culture.</title>
        <authorList>
            <person name="Gilroy R."/>
            <person name="Ravi A."/>
            <person name="Getino M."/>
            <person name="Pursley I."/>
            <person name="Horton D.L."/>
            <person name="Alikhan N.F."/>
            <person name="Baker D."/>
            <person name="Gharbi K."/>
            <person name="Hall N."/>
            <person name="Watson M."/>
            <person name="Adriaenssens E.M."/>
            <person name="Foster-Nyarko E."/>
            <person name="Jarju S."/>
            <person name="Secka A."/>
            <person name="Antonio M."/>
            <person name="Oren A."/>
            <person name="Chaudhuri R.R."/>
            <person name="La Ragione R."/>
            <person name="Hildebrand F."/>
            <person name="Pallen M.J."/>
        </authorList>
    </citation>
    <scope>NUCLEOTIDE SEQUENCE</scope>
    <source>
        <strain evidence="4">CHK197-8231</strain>
    </source>
</reference>
<dbReference type="InterPro" id="IPR013564">
    <property type="entry name" value="MurT_C"/>
</dbReference>